<dbReference type="Proteomes" id="UP001338582">
    <property type="component" value="Chromosome 4"/>
</dbReference>
<dbReference type="EMBL" id="CP138897">
    <property type="protein sequence ID" value="WPK26225.1"/>
    <property type="molecule type" value="Genomic_DNA"/>
</dbReference>
<dbReference type="GeneID" id="88174637"/>
<dbReference type="InterPro" id="IPR057860">
    <property type="entry name" value="HEAT_RRP12_N"/>
</dbReference>
<feature type="domain" description="RRP12 HEAT" evidence="4">
    <location>
        <begin position="357"/>
        <end position="654"/>
    </location>
</feature>
<gene>
    <name evidence="6" type="ORF">PUMCH_003574</name>
</gene>
<dbReference type="KEGG" id="asau:88174637"/>
<feature type="domain" description="RRP12 N-terminal HEAT" evidence="5">
    <location>
        <begin position="32"/>
        <end position="246"/>
    </location>
</feature>
<dbReference type="InterPro" id="IPR012978">
    <property type="entry name" value="HEAT_RRP12"/>
</dbReference>
<dbReference type="Pfam" id="PF25772">
    <property type="entry name" value="HEAT_RRP12_N"/>
    <property type="match status" value="1"/>
</dbReference>
<comment type="subcellular location">
    <subcellularLocation>
        <location evidence="1">Nucleus</location>
    </subcellularLocation>
</comment>
<dbReference type="InterPro" id="IPR052087">
    <property type="entry name" value="RRP12"/>
</dbReference>
<keyword evidence="2" id="KW-0539">Nucleus</keyword>
<evidence type="ECO:0000313" key="6">
    <source>
        <dbReference type="EMBL" id="WPK26225.1"/>
    </source>
</evidence>
<name>A0AAX4HCJ8_9ASCO</name>
<feature type="compositionally biased region" description="Basic residues" evidence="3">
    <location>
        <begin position="1179"/>
        <end position="1193"/>
    </location>
</feature>
<feature type="region of interest" description="Disordered" evidence="3">
    <location>
        <begin position="1009"/>
        <end position="1028"/>
    </location>
</feature>
<evidence type="ECO:0008006" key="8">
    <source>
        <dbReference type="Google" id="ProtNLM"/>
    </source>
</evidence>
<feature type="region of interest" description="Disordered" evidence="3">
    <location>
        <begin position="1043"/>
        <end position="1069"/>
    </location>
</feature>
<evidence type="ECO:0000259" key="4">
    <source>
        <dbReference type="Pfam" id="PF08161"/>
    </source>
</evidence>
<dbReference type="GO" id="GO:0005634">
    <property type="term" value="C:nucleus"/>
    <property type="evidence" value="ECO:0007669"/>
    <property type="project" value="UniProtKB-SubCell"/>
</dbReference>
<evidence type="ECO:0000256" key="2">
    <source>
        <dbReference type="ARBA" id="ARBA00023242"/>
    </source>
</evidence>
<dbReference type="RefSeq" id="XP_062878606.1">
    <property type="nucleotide sequence ID" value="XM_063022536.1"/>
</dbReference>
<sequence>MENLTQPEDNSSAVLDFDELELKLSRCRTQINSKLDNQRNLALILSAVEENIVNQGNNKTPIAYFVSFLALLDQSVSRDAVVEEKVATAAAYFLDITVPFTAKSLLRQEFSAILTKLAPILTNQNVEALLIKSSIGALEGLIIAQDSQQWLNTSNVSPKRAILGMLELSFDPRPKVRKRAQDAIQRILSTPPASPSPVHPAANLCAEIACKKLASLLQLRSGSKKSQKNKEHNSSMIHTLQLITAITSANSWPTSQVEPLCDVLLLASKTSDEFIVSSAFGAFDGLFASMSNDIDLEKFTAILQIIIDLKPSLNDTHIAVAWLAVIANAFLALAKLLPQTAVSKVPSILPLVAEFISSESKDIYSSASQSFIAILCEGIPDSLLTIHAGQEVYELVDDVISFVAQFVTEELFSIKYQHAVSSLIEIVTAAVSKFGNRANPDFLGALEVVGNWRTNEEFNFPHNKKAEDFIATCIAAMGPEVVLSTLPLNLTETSKERPGRAWLLPIVRDNVRLASLKYYQNEILPVVSKFETLIKNSQDPKSMQCKVFQTIIDQIWSILPGFCDLTTDLESAFTDEFAAYLADKLYSEVGLRVVICKSLKTLIDSNMVYTDEATEVSAYETEKLSIEGAKQNIAFLASKSSNILSMLFNVFSSTVPESRGFVLDTIDAFLRIVPAADLENSFNKVCALLKQAIDEEGEQQSKLENGQLLSATMMDLVVAMAKYVPESSLNALFSILATAIKMESNALMQKRSYRIITKLSETESGVNAIKQFNHELQKIILETAETTSLSCRPARLAAMQEILATVSSDDLSFIPSILQEVIMSTKDVNEKAREISYSLLIQMGRVMEKGGVIPNAGMLENEDAVKQANLTEYFTMVCAGLAAQSPHMISAAITAISCIVYEFKDELPQDVLLEIVSTVELFLTHNSREIAKAAIGFVKVEILALPQDLIQANLSQMLAKLMKWSHEHKGHFKTKVKHIIERLIRKFGVEAVEEAIPVEDRKLVANIKKSRSRAKKKEAGAEADKAKNDPKFMSAFEEAVYDSESEDEAEGNNNGASNGKGQPEKFILNTGDEPLDLLDRQALAHISSSKPKKFSKKNIKDHDFAMKNGKFVINESSKSSLESAESGIDAYLDAVKQAPVRGQKNKLKFKKTKEDDWSDSEDAPAATRPSKGVRDSKSKVQKPKQKFKARKKL</sequence>
<dbReference type="InterPro" id="IPR016024">
    <property type="entry name" value="ARM-type_fold"/>
</dbReference>
<dbReference type="Pfam" id="PF08161">
    <property type="entry name" value="RRP12_HEAT"/>
    <property type="match status" value="1"/>
</dbReference>
<dbReference type="PANTHER" id="PTHR48287">
    <property type="entry name" value="ARM REPEAT SUPERFAMILY PROTEIN"/>
    <property type="match status" value="1"/>
</dbReference>
<proteinExistence type="predicted"/>
<organism evidence="6 7">
    <name type="scientific">Australozyma saopauloensis</name>
    <dbReference type="NCBI Taxonomy" id="291208"/>
    <lineage>
        <taxon>Eukaryota</taxon>
        <taxon>Fungi</taxon>
        <taxon>Dikarya</taxon>
        <taxon>Ascomycota</taxon>
        <taxon>Saccharomycotina</taxon>
        <taxon>Pichiomycetes</taxon>
        <taxon>Metschnikowiaceae</taxon>
        <taxon>Australozyma</taxon>
    </lineage>
</organism>
<accession>A0AAX4HCJ8</accession>
<feature type="region of interest" description="Disordered" evidence="3">
    <location>
        <begin position="1135"/>
        <end position="1193"/>
    </location>
</feature>
<dbReference type="SUPFAM" id="SSF48371">
    <property type="entry name" value="ARM repeat"/>
    <property type="match status" value="1"/>
</dbReference>
<reference evidence="6 7" key="1">
    <citation type="submission" date="2023-10" db="EMBL/GenBank/DDBJ databases">
        <title>Draft Genome Sequence of Candida saopaulonensis from a very Premature Infant with Sepsis.</title>
        <authorList>
            <person name="Ning Y."/>
            <person name="Dai R."/>
            <person name="Xiao M."/>
            <person name="Xu Y."/>
            <person name="Yan Q."/>
            <person name="Zhang L."/>
        </authorList>
    </citation>
    <scope>NUCLEOTIDE SEQUENCE [LARGE SCALE GENOMIC DNA]</scope>
    <source>
        <strain evidence="6 7">19XY460</strain>
    </source>
</reference>
<evidence type="ECO:0000256" key="1">
    <source>
        <dbReference type="ARBA" id="ARBA00004123"/>
    </source>
</evidence>
<dbReference type="AlphaFoldDB" id="A0AAX4HCJ8"/>
<dbReference type="PANTHER" id="PTHR48287:SF1">
    <property type="entry name" value="ARM REPEAT SUPERFAMILY PROTEIN"/>
    <property type="match status" value="1"/>
</dbReference>
<evidence type="ECO:0000313" key="7">
    <source>
        <dbReference type="Proteomes" id="UP001338582"/>
    </source>
</evidence>
<evidence type="ECO:0000256" key="3">
    <source>
        <dbReference type="SAM" id="MobiDB-lite"/>
    </source>
</evidence>
<protein>
    <recommendedName>
        <fullName evidence="8">Ribosomal RNA-processing protein 12-like conserved domain-containing protein</fullName>
    </recommendedName>
</protein>
<keyword evidence="7" id="KW-1185">Reference proteome</keyword>
<feature type="compositionally biased region" description="Basic and acidic residues" evidence="3">
    <location>
        <begin position="1017"/>
        <end position="1028"/>
    </location>
</feature>
<evidence type="ECO:0000259" key="5">
    <source>
        <dbReference type="Pfam" id="PF25772"/>
    </source>
</evidence>